<name>A0ABR6L3V9_9HYPH</name>
<gene>
    <name evidence="2" type="ORF">GGQ99_003254</name>
</gene>
<comment type="caution">
    <text evidence="2">The sequence shown here is derived from an EMBL/GenBank/DDBJ whole genome shotgun (WGS) entry which is preliminary data.</text>
</comment>
<dbReference type="PANTHER" id="PTHR11803">
    <property type="entry name" value="2-IMINOBUTANOATE/2-IMINOPROPANOATE DEAMINASE RIDA"/>
    <property type="match status" value="1"/>
</dbReference>
<dbReference type="EMBL" id="JACHOT010000004">
    <property type="protein sequence ID" value="MBB4651487.1"/>
    <property type="molecule type" value="Genomic_DNA"/>
</dbReference>
<proteinExistence type="inferred from homology"/>
<comment type="similarity">
    <text evidence="1">Belongs to the RutC family.</text>
</comment>
<evidence type="ECO:0000256" key="1">
    <source>
        <dbReference type="ARBA" id="ARBA00010552"/>
    </source>
</evidence>
<organism evidence="2 3">
    <name type="scientific">Aminobacter niigataensis</name>
    <dbReference type="NCBI Taxonomy" id="83265"/>
    <lineage>
        <taxon>Bacteria</taxon>
        <taxon>Pseudomonadati</taxon>
        <taxon>Pseudomonadota</taxon>
        <taxon>Alphaproteobacteria</taxon>
        <taxon>Hyphomicrobiales</taxon>
        <taxon>Phyllobacteriaceae</taxon>
        <taxon>Aminobacter</taxon>
    </lineage>
</organism>
<dbReference type="RefSeq" id="WP_183263306.1">
    <property type="nucleotide sequence ID" value="NZ_BAAAVZ010000001.1"/>
</dbReference>
<dbReference type="InterPro" id="IPR006175">
    <property type="entry name" value="YjgF/YER057c/UK114"/>
</dbReference>
<protein>
    <submittedName>
        <fullName evidence="2">Enamine deaminase RidA (YjgF/YER057c/UK114 family)</fullName>
    </submittedName>
</protein>
<reference evidence="2 3" key="1">
    <citation type="submission" date="2020-08" db="EMBL/GenBank/DDBJ databases">
        <title>Genomic Encyclopedia of Type Strains, Phase IV (KMG-IV): sequencing the most valuable type-strain genomes for metagenomic binning, comparative biology and taxonomic classification.</title>
        <authorList>
            <person name="Goeker M."/>
        </authorList>
    </citation>
    <scope>NUCLEOTIDE SEQUENCE [LARGE SCALE GENOMIC DNA]</scope>
    <source>
        <strain evidence="2 3">DSM 7050</strain>
    </source>
</reference>
<sequence length="172" mass="18889">MRADGLRAANSSRKRILSSQPILDTGRQRLSPANHWDWHIPTPFSQGWRIGPMVFVGGQLSADKHGNVVGEGDIELQTQNVFDNITRVLASAGATWKDVVKLNTYYVFDGQGEEIQEFWEKMTRVRLRYISDPGPAATAVRVAGLMYEGFLIEAEVVAVIGGQSAAAAFLGQ</sequence>
<dbReference type="PANTHER" id="PTHR11803:SF58">
    <property type="entry name" value="PROTEIN HMF1-RELATED"/>
    <property type="match status" value="1"/>
</dbReference>
<accession>A0ABR6L3V9</accession>
<dbReference type="Gene3D" id="3.30.1330.40">
    <property type="entry name" value="RutC-like"/>
    <property type="match status" value="1"/>
</dbReference>
<evidence type="ECO:0000313" key="2">
    <source>
        <dbReference type="EMBL" id="MBB4651487.1"/>
    </source>
</evidence>
<dbReference type="InterPro" id="IPR035959">
    <property type="entry name" value="RutC-like_sf"/>
</dbReference>
<dbReference type="Proteomes" id="UP000539538">
    <property type="component" value="Unassembled WGS sequence"/>
</dbReference>
<dbReference type="Pfam" id="PF01042">
    <property type="entry name" value="Ribonuc_L-PSP"/>
    <property type="match status" value="1"/>
</dbReference>
<evidence type="ECO:0000313" key="3">
    <source>
        <dbReference type="Proteomes" id="UP000539538"/>
    </source>
</evidence>
<dbReference type="SUPFAM" id="SSF55298">
    <property type="entry name" value="YjgF-like"/>
    <property type="match status" value="1"/>
</dbReference>
<keyword evidence="3" id="KW-1185">Reference proteome</keyword>